<dbReference type="EMBL" id="CP002545">
    <property type="protein sequence ID" value="ADY52752.1"/>
    <property type="molecule type" value="Genomic_DNA"/>
</dbReference>
<name>F0SBR1_PSESL</name>
<evidence type="ECO:0000313" key="2">
    <source>
        <dbReference type="Proteomes" id="UP000000310"/>
    </source>
</evidence>
<protein>
    <recommendedName>
        <fullName evidence="3">Heme-binding protein</fullName>
    </recommendedName>
</protein>
<dbReference type="OrthoDB" id="1350891at2"/>
<dbReference type="RefSeq" id="WP_013633238.1">
    <property type="nucleotide sequence ID" value="NC_015177.1"/>
</dbReference>
<dbReference type="InterPro" id="IPR038084">
    <property type="entry name" value="PduO/GlcC-like_sf"/>
</dbReference>
<evidence type="ECO:0008006" key="3">
    <source>
        <dbReference type="Google" id="ProtNLM"/>
    </source>
</evidence>
<proteinExistence type="predicted"/>
<dbReference type="AlphaFoldDB" id="F0SBR1"/>
<gene>
    <name evidence="1" type="ordered locus">Pedsa_2200</name>
</gene>
<reference evidence="1 2" key="1">
    <citation type="journal article" date="2011" name="Stand. Genomic Sci.">
        <title>Complete genome sequence of the gliding, heparinolytic Pedobacter saltans type strain (113).</title>
        <authorList>
            <person name="Liolios K."/>
            <person name="Sikorski J."/>
            <person name="Lu M."/>
            <person name="Nolan M."/>
            <person name="Lapidus A."/>
            <person name="Lucas S."/>
            <person name="Hammon N."/>
            <person name="Deshpande S."/>
            <person name="Cheng J.F."/>
            <person name="Tapia R."/>
            <person name="Han C."/>
            <person name="Goodwin L."/>
            <person name="Pitluck S."/>
            <person name="Huntemann M."/>
            <person name="Ivanova N."/>
            <person name="Pagani I."/>
            <person name="Mavromatis K."/>
            <person name="Ovchinikova G."/>
            <person name="Pati A."/>
            <person name="Chen A."/>
            <person name="Palaniappan K."/>
            <person name="Land M."/>
            <person name="Hauser L."/>
            <person name="Brambilla E.M."/>
            <person name="Kotsyurbenko O."/>
            <person name="Rohde M."/>
            <person name="Tindall B.J."/>
            <person name="Abt B."/>
            <person name="Goker M."/>
            <person name="Detter J.C."/>
            <person name="Woyke T."/>
            <person name="Bristow J."/>
            <person name="Eisen J.A."/>
            <person name="Markowitz V."/>
            <person name="Hugenholtz P."/>
            <person name="Klenk H.P."/>
            <person name="Kyrpides N.C."/>
        </authorList>
    </citation>
    <scope>NUCLEOTIDE SEQUENCE [LARGE SCALE GENOMIC DNA]</scope>
    <source>
        <strain evidence="2">ATCC 51119 / DSM 12145 / JCM 21818 / LMG 10337 / NBRC 100064 / NCIMB 13643</strain>
    </source>
</reference>
<keyword evidence="2" id="KW-1185">Reference proteome</keyword>
<sequence>MIIENILESTVKQIIFHIESMVPQYMEIPEDRQKANGNVAVCIIEGDGTVHGKIFGENKIKGRDIFRVAWLKASQVWITGYQTGEYEQLIFTNQLQEDENGIRKPDMIGWEGGQPIYLKDGTMLSIGFSGFRGQTDLEIVKRAVEAAQTI</sequence>
<dbReference type="Proteomes" id="UP000000310">
    <property type="component" value="Chromosome"/>
</dbReference>
<accession>F0SBR1</accession>
<dbReference type="KEGG" id="psn:Pedsa_2200"/>
<dbReference type="eggNOG" id="COG3193">
    <property type="taxonomic scope" value="Bacteria"/>
</dbReference>
<dbReference type="Gene3D" id="3.30.450.150">
    <property type="entry name" value="Haem-degrading domain"/>
    <property type="match status" value="1"/>
</dbReference>
<dbReference type="HOGENOM" id="CLU_1738988_0_0_10"/>
<reference evidence="2" key="2">
    <citation type="submission" date="2011-02" db="EMBL/GenBank/DDBJ databases">
        <title>The complete genome of Pedobacter saltans DSM 12145.</title>
        <authorList>
            <consortium name="US DOE Joint Genome Institute (JGI-PGF)"/>
            <person name="Lucas S."/>
            <person name="Copeland A."/>
            <person name="Lapidus A."/>
            <person name="Bruce D."/>
            <person name="Goodwin L."/>
            <person name="Pitluck S."/>
            <person name="Kyrpides N."/>
            <person name="Mavromatis K."/>
            <person name="Pagani I."/>
            <person name="Ivanova N."/>
            <person name="Ovchinnikova G."/>
            <person name="Lu M."/>
            <person name="Detter J.C."/>
            <person name="Han C."/>
            <person name="Land M."/>
            <person name="Hauser L."/>
            <person name="Markowitz V."/>
            <person name="Cheng J.-F."/>
            <person name="Hugenholtz P."/>
            <person name="Woyke T."/>
            <person name="Wu D."/>
            <person name="Tindall B."/>
            <person name="Pomrenke H.G."/>
            <person name="Brambilla E."/>
            <person name="Klenk H.-P."/>
            <person name="Eisen J.A."/>
        </authorList>
    </citation>
    <scope>NUCLEOTIDE SEQUENCE [LARGE SCALE GENOMIC DNA]</scope>
    <source>
        <strain evidence="2">ATCC 51119 / DSM 12145 / JCM 21818 / LMG 10337 / NBRC 100064 / NCIMB 13643</strain>
    </source>
</reference>
<dbReference type="STRING" id="762903.Pedsa_2200"/>
<evidence type="ECO:0000313" key="1">
    <source>
        <dbReference type="EMBL" id="ADY52752.1"/>
    </source>
</evidence>
<organism evidence="1 2">
    <name type="scientific">Pseudopedobacter saltans (strain ATCC 51119 / DSM 12145 / JCM 21818 / CCUG 39354 / LMG 10337 / NBRC 100064 / NCIMB 13643)</name>
    <name type="common">Pedobacter saltans</name>
    <dbReference type="NCBI Taxonomy" id="762903"/>
    <lineage>
        <taxon>Bacteria</taxon>
        <taxon>Pseudomonadati</taxon>
        <taxon>Bacteroidota</taxon>
        <taxon>Sphingobacteriia</taxon>
        <taxon>Sphingobacteriales</taxon>
        <taxon>Sphingobacteriaceae</taxon>
        <taxon>Pseudopedobacter</taxon>
    </lineage>
</organism>
<dbReference type="SUPFAM" id="SSF143744">
    <property type="entry name" value="GlcG-like"/>
    <property type="match status" value="1"/>
</dbReference>